<dbReference type="AlphaFoldDB" id="A0A1X7U0T4"/>
<protein>
    <submittedName>
        <fullName evidence="2">Uncharacterized protein</fullName>
    </submittedName>
</protein>
<dbReference type="EnsemblMetazoa" id="Aqu2.1.21328_001">
    <property type="protein sequence ID" value="Aqu2.1.21328_001"/>
    <property type="gene ID" value="Aqu2.1.21328"/>
</dbReference>
<accession>A0A1X7U0T4</accession>
<feature type="region of interest" description="Disordered" evidence="1">
    <location>
        <begin position="34"/>
        <end position="134"/>
    </location>
</feature>
<name>A0A1X7U0T4_AMPQE</name>
<evidence type="ECO:0000256" key="1">
    <source>
        <dbReference type="SAM" id="MobiDB-lite"/>
    </source>
</evidence>
<sequence>MAWLKDFDTAAAVPATFLSLFLLFPGLPRSPLALPGLPPLLSRNPRPAPLPRDPSPLPVPLPPPLPAPLPGAGGPTGRKDHNLLGNSSGRLPFCLGGGVEDGGLMGEGGSGLLPPPLRCGGKSSAVSSGGGSKF</sequence>
<dbReference type="InParanoid" id="A0A1X7U0T4"/>
<proteinExistence type="predicted"/>
<feature type="compositionally biased region" description="Low complexity" evidence="1">
    <location>
        <begin position="34"/>
        <end position="45"/>
    </location>
</feature>
<feature type="compositionally biased region" description="Gly residues" evidence="1">
    <location>
        <begin position="95"/>
        <end position="111"/>
    </location>
</feature>
<reference evidence="2" key="1">
    <citation type="submission" date="2017-05" db="UniProtKB">
        <authorList>
            <consortium name="EnsemblMetazoa"/>
        </authorList>
    </citation>
    <scope>IDENTIFICATION</scope>
</reference>
<organism evidence="2">
    <name type="scientific">Amphimedon queenslandica</name>
    <name type="common">Sponge</name>
    <dbReference type="NCBI Taxonomy" id="400682"/>
    <lineage>
        <taxon>Eukaryota</taxon>
        <taxon>Metazoa</taxon>
        <taxon>Porifera</taxon>
        <taxon>Demospongiae</taxon>
        <taxon>Heteroscleromorpha</taxon>
        <taxon>Haplosclerida</taxon>
        <taxon>Niphatidae</taxon>
        <taxon>Amphimedon</taxon>
    </lineage>
</organism>
<feature type="compositionally biased region" description="Low complexity" evidence="1">
    <location>
        <begin position="118"/>
        <end position="127"/>
    </location>
</feature>
<feature type="compositionally biased region" description="Pro residues" evidence="1">
    <location>
        <begin position="46"/>
        <end position="69"/>
    </location>
</feature>
<evidence type="ECO:0000313" key="2">
    <source>
        <dbReference type="EnsemblMetazoa" id="Aqu2.1.21328_001"/>
    </source>
</evidence>